<keyword evidence="2" id="KW-0732">Signal</keyword>
<evidence type="ECO:0000259" key="3">
    <source>
        <dbReference type="Pfam" id="PF00188"/>
    </source>
</evidence>
<dbReference type="OrthoDB" id="9783944at2"/>
<evidence type="ECO:0000256" key="2">
    <source>
        <dbReference type="SAM" id="SignalP"/>
    </source>
</evidence>
<dbReference type="InterPro" id="IPR014044">
    <property type="entry name" value="CAP_dom"/>
</dbReference>
<organism evidence="4 5">
    <name type="scientific">Oceanobacillus arenosus</name>
    <dbReference type="NCBI Taxonomy" id="1229153"/>
    <lineage>
        <taxon>Bacteria</taxon>
        <taxon>Bacillati</taxon>
        <taxon>Bacillota</taxon>
        <taxon>Bacilli</taxon>
        <taxon>Bacillales</taxon>
        <taxon>Bacillaceae</taxon>
        <taxon>Oceanobacillus</taxon>
    </lineage>
</organism>
<evidence type="ECO:0000256" key="1">
    <source>
        <dbReference type="SAM" id="MobiDB-lite"/>
    </source>
</evidence>
<dbReference type="InterPro" id="IPR035940">
    <property type="entry name" value="CAP_sf"/>
</dbReference>
<comment type="caution">
    <text evidence="4">The sequence shown here is derived from an EMBL/GenBank/DDBJ whole genome shotgun (WGS) entry which is preliminary data.</text>
</comment>
<feature type="compositionally biased region" description="Low complexity" evidence="1">
    <location>
        <begin position="90"/>
        <end position="105"/>
    </location>
</feature>
<dbReference type="PANTHER" id="PTHR31157">
    <property type="entry name" value="SCP DOMAIN-CONTAINING PROTEIN"/>
    <property type="match status" value="1"/>
</dbReference>
<feature type="signal peptide" evidence="2">
    <location>
        <begin position="1"/>
        <end position="27"/>
    </location>
</feature>
<keyword evidence="5" id="KW-1185">Reference proteome</keyword>
<dbReference type="RefSeq" id="WP_115772439.1">
    <property type="nucleotide sequence ID" value="NZ_PIOC01000010.1"/>
</dbReference>
<protein>
    <submittedName>
        <fullName evidence="4">Sporulation protein</fullName>
    </submittedName>
</protein>
<evidence type="ECO:0000313" key="5">
    <source>
        <dbReference type="Proteomes" id="UP000257143"/>
    </source>
</evidence>
<sequence>MLKKIGVVTALSTALIFGGAFTSTADAQANADQSNVQYKVYYSVNGEKGSITDANIKEFLSQDKINEVKQPVQKVDQPKAPAKQQEQKQPKAPAQQPTQEQPAEQKTQDNNQNAALSQFEQEVVELTNQERAKQGLSALKIDTELSKVAREKSNDMATNGYFDHNSPTYGSPFDMMKSFGITYRTAGENIALGQRTPAEVVEGWMNSEGHRANILNGEYTHIGVGYVENGNYWTQQFIGK</sequence>
<dbReference type="Gene3D" id="3.40.33.10">
    <property type="entry name" value="CAP"/>
    <property type="match status" value="1"/>
</dbReference>
<dbReference type="PANTHER" id="PTHR31157:SF1">
    <property type="entry name" value="SCP DOMAIN-CONTAINING PROTEIN"/>
    <property type="match status" value="1"/>
</dbReference>
<dbReference type="Pfam" id="PF00188">
    <property type="entry name" value="CAP"/>
    <property type="match status" value="1"/>
</dbReference>
<dbReference type="InterPro" id="IPR014258">
    <property type="entry name" value="CAP_domain_YkwD-like"/>
</dbReference>
<gene>
    <name evidence="4" type="ORF">CWR48_06650</name>
</gene>
<feature type="chain" id="PRO_5039630472" evidence="2">
    <location>
        <begin position="28"/>
        <end position="240"/>
    </location>
</feature>
<dbReference type="NCBIfam" id="TIGR02909">
    <property type="entry name" value="spore_YkwD"/>
    <property type="match status" value="1"/>
</dbReference>
<dbReference type="AlphaFoldDB" id="A0A3D8Q056"/>
<accession>A0A3D8Q056</accession>
<evidence type="ECO:0000313" key="4">
    <source>
        <dbReference type="EMBL" id="RDW20355.1"/>
    </source>
</evidence>
<dbReference type="SUPFAM" id="SSF55797">
    <property type="entry name" value="PR-1-like"/>
    <property type="match status" value="1"/>
</dbReference>
<feature type="domain" description="SCP" evidence="3">
    <location>
        <begin position="125"/>
        <end position="237"/>
    </location>
</feature>
<reference evidence="5" key="1">
    <citation type="submission" date="2017-11" db="EMBL/GenBank/DDBJ databases">
        <authorList>
            <person name="Zhu W."/>
        </authorList>
    </citation>
    <scope>NUCLEOTIDE SEQUENCE [LARGE SCALE GENOMIC DNA]</scope>
    <source>
        <strain evidence="5">CAU 1183</strain>
    </source>
</reference>
<dbReference type="EMBL" id="PIOC01000010">
    <property type="protein sequence ID" value="RDW20355.1"/>
    <property type="molecule type" value="Genomic_DNA"/>
</dbReference>
<proteinExistence type="predicted"/>
<dbReference type="CDD" id="cd05379">
    <property type="entry name" value="CAP_bacterial"/>
    <property type="match status" value="1"/>
</dbReference>
<dbReference type="Proteomes" id="UP000257143">
    <property type="component" value="Unassembled WGS sequence"/>
</dbReference>
<name>A0A3D8Q056_9BACI</name>
<feature type="region of interest" description="Disordered" evidence="1">
    <location>
        <begin position="72"/>
        <end position="111"/>
    </location>
</feature>